<dbReference type="GO" id="GO:0016705">
    <property type="term" value="F:oxidoreductase activity, acting on paired donors, with incorporation or reduction of molecular oxygen"/>
    <property type="evidence" value="ECO:0007669"/>
    <property type="project" value="InterPro"/>
</dbReference>
<keyword evidence="4" id="KW-0614">Plasmid</keyword>
<comment type="similarity">
    <text evidence="2 3">Belongs to the cytochrome P450 family.</text>
</comment>
<evidence type="ECO:0000256" key="2">
    <source>
        <dbReference type="ARBA" id="ARBA00010617"/>
    </source>
</evidence>
<dbReference type="KEGG" id="moc:BB934_41375"/>
<sequence>MAMLAAANFDPDANPHPERLDLARRPNRHLAFGTGIHFCLGQQLARIEARCALEALFKR</sequence>
<evidence type="ECO:0000256" key="3">
    <source>
        <dbReference type="RuleBase" id="RU000461"/>
    </source>
</evidence>
<dbReference type="GO" id="GO:0005506">
    <property type="term" value="F:iron ion binding"/>
    <property type="evidence" value="ECO:0007669"/>
    <property type="project" value="InterPro"/>
</dbReference>
<organism evidence="4">
    <name type="scientific">Microvirga ossetica</name>
    <dbReference type="NCBI Taxonomy" id="1882682"/>
    <lineage>
        <taxon>Bacteria</taxon>
        <taxon>Pseudomonadati</taxon>
        <taxon>Pseudomonadota</taxon>
        <taxon>Alphaproteobacteria</taxon>
        <taxon>Hyphomicrobiales</taxon>
        <taxon>Methylobacteriaceae</taxon>
        <taxon>Microvirga</taxon>
    </lineage>
</organism>
<dbReference type="AlphaFoldDB" id="A0A1B2EXK2"/>
<keyword evidence="3" id="KW-0349">Heme</keyword>
<geneLocation type="plasmid" evidence="4">
    <name>unnamed2</name>
</geneLocation>
<gene>
    <name evidence="4" type="ORF">BB934_41375</name>
</gene>
<evidence type="ECO:0000313" key="4">
    <source>
        <dbReference type="EMBL" id="ANY84627.1"/>
    </source>
</evidence>
<dbReference type="SUPFAM" id="SSF48264">
    <property type="entry name" value="Cytochrome P450"/>
    <property type="match status" value="1"/>
</dbReference>
<keyword evidence="3" id="KW-0479">Metal-binding</keyword>
<dbReference type="EMBL" id="CP016619">
    <property type="protein sequence ID" value="ANY84627.1"/>
    <property type="molecule type" value="Genomic_DNA"/>
</dbReference>
<keyword evidence="3" id="KW-0408">Iron</keyword>
<dbReference type="InterPro" id="IPR036396">
    <property type="entry name" value="Cyt_P450_sf"/>
</dbReference>
<protein>
    <recommendedName>
        <fullName evidence="5">Cytochrome</fullName>
    </recommendedName>
</protein>
<name>A0A1B2EXK2_9HYPH</name>
<dbReference type="PROSITE" id="PS00086">
    <property type="entry name" value="CYTOCHROME_P450"/>
    <property type="match status" value="1"/>
</dbReference>
<evidence type="ECO:0008006" key="5">
    <source>
        <dbReference type="Google" id="ProtNLM"/>
    </source>
</evidence>
<dbReference type="PANTHER" id="PTHR46696:SF1">
    <property type="entry name" value="CYTOCHROME P450 YJIB-RELATED"/>
    <property type="match status" value="1"/>
</dbReference>
<dbReference type="PANTHER" id="PTHR46696">
    <property type="entry name" value="P450, PUTATIVE (EUROFUNG)-RELATED"/>
    <property type="match status" value="1"/>
</dbReference>
<proteinExistence type="inferred from homology"/>
<dbReference type="PRINTS" id="PR00359">
    <property type="entry name" value="BP450"/>
</dbReference>
<dbReference type="Pfam" id="PF00067">
    <property type="entry name" value="p450"/>
    <property type="match status" value="1"/>
</dbReference>
<dbReference type="GO" id="GO:0004497">
    <property type="term" value="F:monooxygenase activity"/>
    <property type="evidence" value="ECO:0007669"/>
    <property type="project" value="UniProtKB-KW"/>
</dbReference>
<dbReference type="InterPro" id="IPR001128">
    <property type="entry name" value="Cyt_P450"/>
</dbReference>
<dbReference type="InterPro" id="IPR002397">
    <property type="entry name" value="Cyt_P450_B"/>
</dbReference>
<accession>A0A1B2EXK2</accession>
<keyword evidence="3" id="KW-0503">Monooxygenase</keyword>
<reference evidence="4" key="1">
    <citation type="submission" date="2016-07" db="EMBL/GenBank/DDBJ databases">
        <title>Microvirga ossetica sp. nov. a new species of rhizobia isolated from root nodules of the legume species Vicia alpestris Steven originated from North Ossetia region in the Caucasus.</title>
        <authorList>
            <person name="Safronova V.I."/>
            <person name="Kuznetsova I.G."/>
            <person name="Sazanova A.L."/>
            <person name="Belimov A."/>
            <person name="Andronov E."/>
            <person name="Osledkin Y.S."/>
            <person name="Onishchuk O.P."/>
            <person name="Kurchak O.N."/>
            <person name="Shaposhnikov A.I."/>
            <person name="Willems A."/>
            <person name="Tikhonovich I.A."/>
        </authorList>
    </citation>
    <scope>NUCLEOTIDE SEQUENCE [LARGE SCALE GENOMIC DNA]</scope>
    <source>
        <strain evidence="4">V5/3M</strain>
        <plasmid evidence="4">unnamed2</plasmid>
    </source>
</reference>
<evidence type="ECO:0000256" key="1">
    <source>
        <dbReference type="ARBA" id="ARBA00001971"/>
    </source>
</evidence>
<comment type="cofactor">
    <cofactor evidence="1">
        <name>heme</name>
        <dbReference type="ChEBI" id="CHEBI:30413"/>
    </cofactor>
</comment>
<dbReference type="GO" id="GO:0020037">
    <property type="term" value="F:heme binding"/>
    <property type="evidence" value="ECO:0007669"/>
    <property type="project" value="InterPro"/>
</dbReference>
<dbReference type="InterPro" id="IPR017972">
    <property type="entry name" value="Cyt_P450_CS"/>
</dbReference>
<dbReference type="Gene3D" id="1.10.630.10">
    <property type="entry name" value="Cytochrome P450"/>
    <property type="match status" value="1"/>
</dbReference>
<keyword evidence="3" id="KW-0560">Oxidoreductase</keyword>